<name>A0ABQ0M766_MYCCL</name>
<evidence type="ECO:0000313" key="2">
    <source>
        <dbReference type="Proteomes" id="UP000815677"/>
    </source>
</evidence>
<reference evidence="1" key="1">
    <citation type="submission" date="2014-09" db="EMBL/GenBank/DDBJ databases">
        <title>Genome sequence of the luminous mushroom Mycena chlorophos for searching fungal bioluminescence genes.</title>
        <authorList>
            <person name="Tanaka Y."/>
            <person name="Kasuga D."/>
            <person name="Oba Y."/>
            <person name="Hase S."/>
            <person name="Sato K."/>
            <person name="Oba Y."/>
            <person name="Sakakibara Y."/>
        </authorList>
    </citation>
    <scope>NUCLEOTIDE SEQUENCE</scope>
</reference>
<dbReference type="Proteomes" id="UP000815677">
    <property type="component" value="Unassembled WGS sequence"/>
</dbReference>
<protein>
    <submittedName>
        <fullName evidence="1">Uncharacterized protein</fullName>
    </submittedName>
</protein>
<sequence length="85" mass="9211">MIHRPEPSVRESGSSRNTAVVAADRRGVYSVAWFKPESPPYQIRDVSIVLPSRCFPGTPASLSAHVFLETAFGNLDGGQAEPKTL</sequence>
<evidence type="ECO:0000313" key="1">
    <source>
        <dbReference type="EMBL" id="GAT59134.1"/>
    </source>
</evidence>
<accession>A0ABQ0M766</accession>
<gene>
    <name evidence="1" type="ORF">MCHLO_15469</name>
</gene>
<organism evidence="1 2">
    <name type="scientific">Mycena chlorophos</name>
    <name type="common">Agaric fungus</name>
    <name type="synonym">Agaricus chlorophos</name>
    <dbReference type="NCBI Taxonomy" id="658473"/>
    <lineage>
        <taxon>Eukaryota</taxon>
        <taxon>Fungi</taxon>
        <taxon>Dikarya</taxon>
        <taxon>Basidiomycota</taxon>
        <taxon>Agaricomycotina</taxon>
        <taxon>Agaricomycetes</taxon>
        <taxon>Agaricomycetidae</taxon>
        <taxon>Agaricales</taxon>
        <taxon>Marasmiineae</taxon>
        <taxon>Mycenaceae</taxon>
        <taxon>Mycena</taxon>
    </lineage>
</organism>
<dbReference type="EMBL" id="DF849821">
    <property type="protein sequence ID" value="GAT59134.1"/>
    <property type="molecule type" value="Genomic_DNA"/>
</dbReference>
<keyword evidence="2" id="KW-1185">Reference proteome</keyword>
<proteinExistence type="predicted"/>